<dbReference type="RefSeq" id="WP_226182230.1">
    <property type="nucleotide sequence ID" value="NZ_JAJADQ010000001.1"/>
</dbReference>
<sequence>MKLTSTMSGYRALALAALLAIPALGSAQNAPLERALSQLSAQRSRLGLSELDLTNPAVTNQYTDKHNGVTHIYLRQRHEGIEILNAVADAHVTSAGKVTALHSSFLPNVATAARATKPTLTPAQAVEAAARALQVAAPRGLNAEVAATPAEGLTFTDGGISQDKIKAKLVYLPVAGGELRLVYDVLLWPTRSDDAWSVRVDAATGALVDKYSYTVHEPVTFAQLTERAVQVMKLPEAAPTQASKVNVPNSYNVWPITVESPNHGARQVVATPADAVASPFGWHDENGVAGNEYTITRGNNVHAYDDRNNRNVYIASQNLSPDGGANLEFNFPYDPAARQVGNLKLSITNLFYWNNLLHDIMFRKGFTEASANFQQMNYTGQGLGNDQVKAEGQDGGGTNNANFSTPPDGTRGKMQMYNWSAAPGSLIVASPASVAGTYPAGLADFGRTVNSLGANYRGKLVLVNDGSAKPSRGCNGPFLNPAALNGNIAVVDRGKCSFASKVQFAQAAGARMVVVVDTTGAATVGGMTGASPDTVGLRIPAVFIPQGLGDRLKQAMEGGGIVMVGGTGGAGPDGDFDNGIVAHEYGHGISNRLTGGGTGACLPTSTNGLPNETMGEGWSDFFALWMTTKPGDVGTTPRGIGTYAGNEPTTGGGIRRKRYTTDFTVNNHTYAFIGTGAGQYSATHDVGEVWATVLWDLNWALINKYGYNADLTAATGGNNIALQLVLDGCKLQKCIPGFLDGRNAILKADSLNNRAANSALIWQVFARRGMGFNAVQGTASVGDNTAGFELPTVLSTQKVLSEKLVEVYPNPAADQLTVRTQVSSKVPVQVELVTVLGRTVLATSASAAHIQAEGVRLNTTELANGIYVVRLTTSEGTITKKVMVQH</sequence>
<evidence type="ECO:0000256" key="5">
    <source>
        <dbReference type="ARBA" id="ARBA00022670"/>
    </source>
</evidence>
<dbReference type="InterPro" id="IPR011096">
    <property type="entry name" value="FTP_domain"/>
</dbReference>
<keyword evidence="17" id="KW-1185">Reference proteome</keyword>
<proteinExistence type="inferred from homology"/>
<evidence type="ECO:0000256" key="9">
    <source>
        <dbReference type="ARBA" id="ARBA00022833"/>
    </source>
</evidence>
<feature type="signal peptide" evidence="12">
    <location>
        <begin position="1"/>
        <end position="27"/>
    </location>
</feature>
<protein>
    <submittedName>
        <fullName evidence="16">M36 family metallopeptidase</fullName>
    </submittedName>
</protein>
<evidence type="ECO:0000256" key="12">
    <source>
        <dbReference type="SAM" id="SignalP"/>
    </source>
</evidence>
<evidence type="ECO:0000256" key="4">
    <source>
        <dbReference type="ARBA" id="ARBA00022525"/>
    </source>
</evidence>
<dbReference type="Pfam" id="PF02128">
    <property type="entry name" value="Peptidase_M36"/>
    <property type="match status" value="1"/>
</dbReference>
<dbReference type="NCBIfam" id="TIGR04183">
    <property type="entry name" value="Por_Secre_tail"/>
    <property type="match status" value="1"/>
</dbReference>
<dbReference type="InterPro" id="IPR046450">
    <property type="entry name" value="PA_dom_sf"/>
</dbReference>
<keyword evidence="8" id="KW-0378">Hydrolase</keyword>
<dbReference type="InterPro" id="IPR003137">
    <property type="entry name" value="PA_domain"/>
</dbReference>
<dbReference type="InterPro" id="IPR001842">
    <property type="entry name" value="Peptidase_M36"/>
</dbReference>
<feature type="domain" description="Secretion system C-terminal sorting" evidence="15">
    <location>
        <begin position="807"/>
        <end position="884"/>
    </location>
</feature>
<comment type="cofactor">
    <cofactor evidence="1">
        <name>Zn(2+)</name>
        <dbReference type="ChEBI" id="CHEBI:29105"/>
    </cofactor>
</comment>
<keyword evidence="9" id="KW-0862">Zinc</keyword>
<keyword evidence="11" id="KW-0865">Zymogen</keyword>
<evidence type="ECO:0000256" key="3">
    <source>
        <dbReference type="ARBA" id="ARBA00006006"/>
    </source>
</evidence>
<dbReference type="Gene3D" id="1.10.390.10">
    <property type="entry name" value="Neutral Protease Domain 2"/>
    <property type="match status" value="1"/>
</dbReference>
<evidence type="ECO:0000256" key="1">
    <source>
        <dbReference type="ARBA" id="ARBA00001947"/>
    </source>
</evidence>
<dbReference type="InterPro" id="IPR050371">
    <property type="entry name" value="Fungal_virulence_M36"/>
</dbReference>
<keyword evidence="7 12" id="KW-0732">Signal</keyword>
<feature type="domain" description="PA" evidence="13">
    <location>
        <begin position="458"/>
        <end position="552"/>
    </location>
</feature>
<evidence type="ECO:0000313" key="17">
    <source>
        <dbReference type="Proteomes" id="UP001165297"/>
    </source>
</evidence>
<comment type="caution">
    <text evidence="16">The sequence shown here is derived from an EMBL/GenBank/DDBJ whole genome shotgun (WGS) entry which is preliminary data.</text>
</comment>
<dbReference type="CDD" id="cd09596">
    <property type="entry name" value="M36"/>
    <property type="match status" value="1"/>
</dbReference>
<evidence type="ECO:0000256" key="7">
    <source>
        <dbReference type="ARBA" id="ARBA00022729"/>
    </source>
</evidence>
<dbReference type="Gene3D" id="3.10.170.10">
    <property type="match status" value="2"/>
</dbReference>
<reference evidence="16" key="1">
    <citation type="submission" date="2021-10" db="EMBL/GenBank/DDBJ databases">
        <authorList>
            <person name="Dean J.D."/>
            <person name="Kim M.K."/>
            <person name="Newey C.N."/>
            <person name="Stoker T.S."/>
            <person name="Thompson D.W."/>
            <person name="Grose J.H."/>
        </authorList>
    </citation>
    <scope>NUCLEOTIDE SEQUENCE</scope>
    <source>
        <strain evidence="16">BT635</strain>
    </source>
</reference>
<dbReference type="InterPro" id="IPR026444">
    <property type="entry name" value="Secre_tail"/>
</dbReference>
<dbReference type="PANTHER" id="PTHR33478:SF1">
    <property type="entry name" value="EXTRACELLULAR METALLOPROTEINASE MEP"/>
    <property type="match status" value="1"/>
</dbReference>
<dbReference type="EMBL" id="JAJADQ010000001">
    <property type="protein sequence ID" value="MCB2376371.1"/>
    <property type="molecule type" value="Genomic_DNA"/>
</dbReference>
<dbReference type="InterPro" id="IPR027268">
    <property type="entry name" value="Peptidase_M4/M1_CTD_sf"/>
</dbReference>
<feature type="chain" id="PRO_5046701294" evidence="12">
    <location>
        <begin position="28"/>
        <end position="886"/>
    </location>
</feature>
<comment type="subcellular location">
    <subcellularLocation>
        <location evidence="2">Secreted</location>
    </subcellularLocation>
</comment>
<feature type="domain" description="FTP" evidence="14">
    <location>
        <begin position="58"/>
        <end position="105"/>
    </location>
</feature>
<dbReference type="Pfam" id="PF18962">
    <property type="entry name" value="Por_Secre_tail"/>
    <property type="match status" value="1"/>
</dbReference>
<accession>A0ABS8A8Z9</accession>
<dbReference type="PANTHER" id="PTHR33478">
    <property type="entry name" value="EXTRACELLULAR METALLOPROTEINASE MEP"/>
    <property type="match status" value="1"/>
</dbReference>
<dbReference type="SUPFAM" id="SSF55486">
    <property type="entry name" value="Metalloproteases ('zincins'), catalytic domain"/>
    <property type="match status" value="1"/>
</dbReference>
<evidence type="ECO:0000256" key="10">
    <source>
        <dbReference type="ARBA" id="ARBA00023049"/>
    </source>
</evidence>
<dbReference type="Pfam" id="PF07504">
    <property type="entry name" value="FTP"/>
    <property type="match status" value="1"/>
</dbReference>
<keyword evidence="5" id="KW-0645">Protease</keyword>
<evidence type="ECO:0000259" key="13">
    <source>
        <dbReference type="Pfam" id="PF02225"/>
    </source>
</evidence>
<dbReference type="CDD" id="cd04818">
    <property type="entry name" value="PA_subtilisin_1"/>
    <property type="match status" value="1"/>
</dbReference>
<evidence type="ECO:0000259" key="15">
    <source>
        <dbReference type="Pfam" id="PF18962"/>
    </source>
</evidence>
<keyword evidence="10" id="KW-0482">Metalloprotease</keyword>
<keyword evidence="6" id="KW-0479">Metal-binding</keyword>
<evidence type="ECO:0000256" key="11">
    <source>
        <dbReference type="ARBA" id="ARBA00023145"/>
    </source>
</evidence>
<comment type="similarity">
    <text evidence="3">Belongs to the peptidase M36 family.</text>
</comment>
<keyword evidence="4" id="KW-0964">Secreted</keyword>
<dbReference type="Gene3D" id="3.50.30.30">
    <property type="match status" value="1"/>
</dbReference>
<dbReference type="Pfam" id="PF02225">
    <property type="entry name" value="PA"/>
    <property type="match status" value="1"/>
</dbReference>
<evidence type="ECO:0000313" key="16">
    <source>
        <dbReference type="EMBL" id="MCB2376371.1"/>
    </source>
</evidence>
<organism evidence="16 17">
    <name type="scientific">Hymenobacter nitidus</name>
    <dbReference type="NCBI Taxonomy" id="2880929"/>
    <lineage>
        <taxon>Bacteria</taxon>
        <taxon>Pseudomonadati</taxon>
        <taxon>Bacteroidota</taxon>
        <taxon>Cytophagia</taxon>
        <taxon>Cytophagales</taxon>
        <taxon>Hymenobacteraceae</taxon>
        <taxon>Hymenobacter</taxon>
    </lineage>
</organism>
<evidence type="ECO:0000259" key="14">
    <source>
        <dbReference type="Pfam" id="PF07504"/>
    </source>
</evidence>
<name>A0ABS8A8Z9_9BACT</name>
<evidence type="ECO:0000256" key="2">
    <source>
        <dbReference type="ARBA" id="ARBA00004613"/>
    </source>
</evidence>
<dbReference type="Proteomes" id="UP001165297">
    <property type="component" value="Unassembled WGS sequence"/>
</dbReference>
<evidence type="ECO:0000256" key="8">
    <source>
        <dbReference type="ARBA" id="ARBA00022801"/>
    </source>
</evidence>
<dbReference type="SUPFAM" id="SSF52025">
    <property type="entry name" value="PA domain"/>
    <property type="match status" value="1"/>
</dbReference>
<evidence type="ECO:0000256" key="6">
    <source>
        <dbReference type="ARBA" id="ARBA00022723"/>
    </source>
</evidence>
<gene>
    <name evidence="16" type="ORF">LGH70_02185</name>
</gene>